<keyword evidence="4 5" id="KW-0862">Zinc</keyword>
<dbReference type="PANTHER" id="PTHR15162:SF7">
    <property type="entry name" value="SUCCINYLGLUTAMATE DESUCCINYLASE"/>
    <property type="match status" value="1"/>
</dbReference>
<dbReference type="GO" id="GO:0008270">
    <property type="term" value="F:zinc ion binding"/>
    <property type="evidence" value="ECO:0007669"/>
    <property type="project" value="UniProtKB-UniRule"/>
</dbReference>
<feature type="domain" description="Succinylglutamate desuccinylase/Aspartoacylase catalytic" evidence="7">
    <location>
        <begin position="62"/>
        <end position="251"/>
    </location>
</feature>
<protein>
    <recommendedName>
        <fullName evidence="5">Succinylglutamate desuccinylase</fullName>
        <ecNumber evidence="5">3.5.1.96</ecNumber>
    </recommendedName>
</protein>
<dbReference type="PANTHER" id="PTHR15162">
    <property type="entry name" value="ASPARTOACYLASE"/>
    <property type="match status" value="1"/>
</dbReference>
<comment type="pathway">
    <text evidence="5">Amino-acid degradation; L-arginine degradation via AST pathway; L-glutamate and succinate from L-arginine: step 5/5.</text>
</comment>
<dbReference type="SUPFAM" id="SSF53187">
    <property type="entry name" value="Zn-dependent exopeptidases"/>
    <property type="match status" value="1"/>
</dbReference>
<evidence type="ECO:0000313" key="8">
    <source>
        <dbReference type="EMBL" id="KMQ76327.1"/>
    </source>
</evidence>
<dbReference type="GO" id="GO:0009017">
    <property type="term" value="F:succinylglutamate desuccinylase activity"/>
    <property type="evidence" value="ECO:0007669"/>
    <property type="project" value="UniProtKB-EC"/>
</dbReference>
<evidence type="ECO:0000259" key="7">
    <source>
        <dbReference type="Pfam" id="PF24827"/>
    </source>
</evidence>
<dbReference type="InterPro" id="IPR050178">
    <property type="entry name" value="AspA/AstE_fam"/>
</dbReference>
<dbReference type="EMBL" id="LFBU01000001">
    <property type="protein sequence ID" value="KMQ76327.1"/>
    <property type="molecule type" value="Genomic_DNA"/>
</dbReference>
<dbReference type="PATRIC" id="fig|1658765.3.peg.2557"/>
<feature type="active site" evidence="5">
    <location>
        <position position="229"/>
    </location>
</feature>
<dbReference type="InterPro" id="IPR007036">
    <property type="entry name" value="Aste_AspA_hybrid_dom"/>
</dbReference>
<dbReference type="GO" id="GO:0019544">
    <property type="term" value="P:L-arginine catabolic process to L-glutamate"/>
    <property type="evidence" value="ECO:0007669"/>
    <property type="project" value="UniProtKB-UniRule"/>
</dbReference>
<accession>A0A0J7JDX0</accession>
<dbReference type="InterPro" id="IPR055438">
    <property type="entry name" value="AstE_AspA_cat"/>
</dbReference>
<dbReference type="Proteomes" id="UP000036102">
    <property type="component" value="Unassembled WGS sequence"/>
</dbReference>
<feature type="binding site" evidence="5">
    <location>
        <position position="70"/>
    </location>
    <ligand>
        <name>Zn(2+)</name>
        <dbReference type="ChEBI" id="CHEBI:29105"/>
    </ligand>
</feature>
<dbReference type="Pfam" id="PF24827">
    <property type="entry name" value="AstE_AspA_cat"/>
    <property type="match status" value="1"/>
</dbReference>
<evidence type="ECO:0000256" key="3">
    <source>
        <dbReference type="ARBA" id="ARBA00022801"/>
    </source>
</evidence>
<dbReference type="NCBIfam" id="NF003706">
    <property type="entry name" value="PRK05324.1"/>
    <property type="match status" value="1"/>
</dbReference>
<dbReference type="PIRSF" id="PIRSF017020">
    <property type="entry name" value="AstE"/>
    <property type="match status" value="1"/>
</dbReference>
<comment type="catalytic activity">
    <reaction evidence="5">
        <text>N-succinyl-L-glutamate + H2O = L-glutamate + succinate</text>
        <dbReference type="Rhea" id="RHEA:15169"/>
        <dbReference type="ChEBI" id="CHEBI:15377"/>
        <dbReference type="ChEBI" id="CHEBI:29985"/>
        <dbReference type="ChEBI" id="CHEBI:30031"/>
        <dbReference type="ChEBI" id="CHEBI:58763"/>
        <dbReference type="EC" id="3.5.1.96"/>
    </reaction>
</comment>
<sequence>MQVRYDLFGTSFDWLSHTLDNAGLDLPEAQTHLPDGTGICRKAVGVLDIVPPAGRDNPNNDAIIVSAGVHGNETAPIEVLNGLVSELLAGEWQAACPLLLILGNPPAMVAGERFTEVNLNRLFSGAHGRDEYDGLAEAARARFLEEVCGQFAAANPGPLSHYDLHTAIRPSHRERFALYPFVAGRQVPAEQCDFLLEAEVDTLLLQHKFGTTFSSFSSSSLNAESFTVELGKVRPFGQNDLTRFAGIRNALQRRFRGRRAPARKPPFDQLTVFEVVHEILNTGKDFRFHIPDDVANFTEYRPGTVIWEDEDTCYRVGSAPEAIVFPNRDVPVGQRVGLMIRAKKLGSDENGVR</sequence>
<dbReference type="AlphaFoldDB" id="A0A0J7JDX0"/>
<keyword evidence="1 5" id="KW-0056">Arginine metabolism</keyword>
<dbReference type="Gene3D" id="3.40.630.10">
    <property type="entry name" value="Zn peptidases"/>
    <property type="match status" value="1"/>
</dbReference>
<keyword evidence="2 5" id="KW-0479">Metal-binding</keyword>
<dbReference type="GO" id="GO:0016788">
    <property type="term" value="F:hydrolase activity, acting on ester bonds"/>
    <property type="evidence" value="ECO:0007669"/>
    <property type="project" value="UniProtKB-UniRule"/>
</dbReference>
<evidence type="ECO:0000256" key="4">
    <source>
        <dbReference type="ARBA" id="ARBA00022833"/>
    </source>
</evidence>
<reference evidence="8 9" key="1">
    <citation type="submission" date="2015-06" db="EMBL/GenBank/DDBJ databases">
        <title>Marinobacter subterrani, a genetically tractable neutrophilic iron-oxidizing strain isolated from the Soudan Iron Mine.</title>
        <authorList>
            <person name="Bonis B.M."/>
            <person name="Gralnick J.A."/>
        </authorList>
    </citation>
    <scope>NUCLEOTIDE SEQUENCE [LARGE SCALE GENOMIC DNA]</scope>
    <source>
        <strain evidence="8 9">JG233</strain>
    </source>
</reference>
<evidence type="ECO:0000256" key="1">
    <source>
        <dbReference type="ARBA" id="ARBA00022503"/>
    </source>
</evidence>
<dbReference type="OrthoDB" id="5290473at2"/>
<dbReference type="UniPathway" id="UPA00185">
    <property type="reaction ID" value="UER00283"/>
</dbReference>
<name>A0A0J7JDX0_9GAMM</name>
<keyword evidence="9" id="KW-1185">Reference proteome</keyword>
<dbReference type="Pfam" id="PF04952">
    <property type="entry name" value="AstE_AspA_hybrid"/>
    <property type="match status" value="1"/>
</dbReference>
<dbReference type="HAMAP" id="MF_00767">
    <property type="entry name" value="Arg_catab_AstE"/>
    <property type="match status" value="1"/>
</dbReference>
<dbReference type="GO" id="GO:0019545">
    <property type="term" value="P:L-arginine catabolic process to succinate"/>
    <property type="evidence" value="ECO:0007669"/>
    <property type="project" value="UniProtKB-UniRule"/>
</dbReference>
<comment type="cofactor">
    <cofactor evidence="5">
        <name>Zn(2+)</name>
        <dbReference type="ChEBI" id="CHEBI:29105"/>
    </cofactor>
    <text evidence="5">Binds 1 zinc ion per subunit.</text>
</comment>
<dbReference type="InterPro" id="IPR016681">
    <property type="entry name" value="SuccinylGlu_desuccinylase"/>
</dbReference>
<organism evidence="8 9">
    <name type="scientific">Marinobacter subterrani</name>
    <dbReference type="NCBI Taxonomy" id="1658765"/>
    <lineage>
        <taxon>Bacteria</taxon>
        <taxon>Pseudomonadati</taxon>
        <taxon>Pseudomonadota</taxon>
        <taxon>Gammaproteobacteria</taxon>
        <taxon>Pseudomonadales</taxon>
        <taxon>Marinobacteraceae</taxon>
        <taxon>Marinobacter</taxon>
    </lineage>
</organism>
<gene>
    <name evidence="5" type="primary">astE</name>
    <name evidence="8" type="ORF">Msub_12538</name>
</gene>
<keyword evidence="3 5" id="KW-0378">Hydrolase</keyword>
<feature type="binding site" evidence="5">
    <location>
        <position position="73"/>
    </location>
    <ligand>
        <name>Zn(2+)</name>
        <dbReference type="ChEBI" id="CHEBI:29105"/>
    </ligand>
</feature>
<comment type="caution">
    <text evidence="8">The sequence shown here is derived from an EMBL/GenBank/DDBJ whole genome shotgun (WGS) entry which is preliminary data.</text>
</comment>
<feature type="binding site" evidence="5">
    <location>
        <position position="165"/>
    </location>
    <ligand>
        <name>Zn(2+)</name>
        <dbReference type="ChEBI" id="CHEBI:29105"/>
    </ligand>
</feature>
<evidence type="ECO:0000313" key="9">
    <source>
        <dbReference type="Proteomes" id="UP000036102"/>
    </source>
</evidence>
<feature type="domain" description="AstE/AspA barrel-sandwich hybrid" evidence="6">
    <location>
        <begin position="269"/>
        <end position="342"/>
    </location>
</feature>
<dbReference type="STRING" id="1658765.Msub_12538"/>
<evidence type="ECO:0000259" key="6">
    <source>
        <dbReference type="Pfam" id="PF04952"/>
    </source>
</evidence>
<evidence type="ECO:0000256" key="5">
    <source>
        <dbReference type="HAMAP-Rule" id="MF_00767"/>
    </source>
</evidence>
<evidence type="ECO:0000256" key="2">
    <source>
        <dbReference type="ARBA" id="ARBA00022723"/>
    </source>
</evidence>
<comment type="function">
    <text evidence="5">Transforms N(2)-succinylglutamate into succinate and glutamate.</text>
</comment>
<proteinExistence type="inferred from homology"/>
<comment type="similarity">
    <text evidence="5">Belongs to the AspA/AstE family. Succinylglutamate desuccinylase subfamily.</text>
</comment>
<dbReference type="EC" id="3.5.1.96" evidence="5"/>
<dbReference type="RefSeq" id="WP_048496315.1">
    <property type="nucleotide sequence ID" value="NZ_LFBU01000001.1"/>
</dbReference>